<protein>
    <submittedName>
        <fullName evidence="2">Uncharacterized protein</fullName>
    </submittedName>
</protein>
<keyword evidence="3" id="KW-1185">Reference proteome</keyword>
<name>A0ABR2DWA0_9ROSI</name>
<feature type="compositionally biased region" description="Basic and acidic residues" evidence="1">
    <location>
        <begin position="123"/>
        <end position="133"/>
    </location>
</feature>
<gene>
    <name evidence="2" type="ORF">V6N12_061169</name>
</gene>
<proteinExistence type="predicted"/>
<feature type="region of interest" description="Disordered" evidence="1">
    <location>
        <begin position="122"/>
        <end position="142"/>
    </location>
</feature>
<evidence type="ECO:0000313" key="3">
    <source>
        <dbReference type="Proteomes" id="UP001472677"/>
    </source>
</evidence>
<comment type="caution">
    <text evidence="2">The sequence shown here is derived from an EMBL/GenBank/DDBJ whole genome shotgun (WGS) entry which is preliminary data.</text>
</comment>
<dbReference type="Proteomes" id="UP001472677">
    <property type="component" value="Unassembled WGS sequence"/>
</dbReference>
<accession>A0ABR2DWA0</accession>
<dbReference type="EMBL" id="JBBPBM010000021">
    <property type="protein sequence ID" value="KAK8548251.1"/>
    <property type="molecule type" value="Genomic_DNA"/>
</dbReference>
<feature type="compositionally biased region" description="Polar residues" evidence="1">
    <location>
        <begin position="191"/>
        <end position="201"/>
    </location>
</feature>
<evidence type="ECO:0000313" key="2">
    <source>
        <dbReference type="EMBL" id="KAK8548251.1"/>
    </source>
</evidence>
<organism evidence="2 3">
    <name type="scientific">Hibiscus sabdariffa</name>
    <name type="common">roselle</name>
    <dbReference type="NCBI Taxonomy" id="183260"/>
    <lineage>
        <taxon>Eukaryota</taxon>
        <taxon>Viridiplantae</taxon>
        <taxon>Streptophyta</taxon>
        <taxon>Embryophyta</taxon>
        <taxon>Tracheophyta</taxon>
        <taxon>Spermatophyta</taxon>
        <taxon>Magnoliopsida</taxon>
        <taxon>eudicotyledons</taxon>
        <taxon>Gunneridae</taxon>
        <taxon>Pentapetalae</taxon>
        <taxon>rosids</taxon>
        <taxon>malvids</taxon>
        <taxon>Malvales</taxon>
        <taxon>Malvaceae</taxon>
        <taxon>Malvoideae</taxon>
        <taxon>Hibiscus</taxon>
    </lineage>
</organism>
<sequence>MDADSGEGQKEDMHAVDTVNAQSDKGKEESKTYASVAAQSTLHGSSTKSTSAFVEEEVVILDEDVILQRDGKIPSIQFSPCVHDQLAENVVVERVEASLDKEEITADNLFGPWMVVERRRRRSTMDSRLDGDRYAAGSSGGGSRFGPLQEEVAVVSNQQGDALQDAVVNDHQVLQIQQSKLNRDIGISNGPKKNTTYIQSNPEKKKKSIASGPSSVQVIPSLGGKAANSLIHKPRIGTGSHDAIVITEHGIVENGASGSKGRRSRNVGFKSMLGTVGRSLKGRRLVEPRELHDRAMEVGDIRLNDAENVSSDSDSRYNEEHGADMALGVASMAFRSQLRTFVHEQHADVVGLLEPRHIETWIGNSTATIFSSFRFLLLNSLRHFNFRFFSSRSWTLLH</sequence>
<feature type="region of interest" description="Disordered" evidence="1">
    <location>
        <begin position="1"/>
        <end position="41"/>
    </location>
</feature>
<reference evidence="2 3" key="1">
    <citation type="journal article" date="2024" name="G3 (Bethesda)">
        <title>Genome assembly of Hibiscus sabdariffa L. provides insights into metabolisms of medicinal natural products.</title>
        <authorList>
            <person name="Kim T."/>
        </authorList>
    </citation>
    <scope>NUCLEOTIDE SEQUENCE [LARGE SCALE GENOMIC DNA]</scope>
    <source>
        <strain evidence="2">TK-2024</strain>
        <tissue evidence="2">Old leaves</tissue>
    </source>
</reference>
<evidence type="ECO:0000256" key="1">
    <source>
        <dbReference type="SAM" id="MobiDB-lite"/>
    </source>
</evidence>
<feature type="region of interest" description="Disordered" evidence="1">
    <location>
        <begin position="185"/>
        <end position="214"/>
    </location>
</feature>